<feature type="region of interest" description="Disordered" evidence="1">
    <location>
        <begin position="113"/>
        <end position="134"/>
    </location>
</feature>
<gene>
    <name evidence="2" type="ORF">MELIAE_LOCUS4982</name>
</gene>
<name>A0A9P0FGV0_BRAAE</name>
<keyword evidence="3" id="KW-1185">Reference proteome</keyword>
<dbReference type="EMBL" id="OV121134">
    <property type="protein sequence ID" value="CAH0552837.1"/>
    <property type="molecule type" value="Genomic_DNA"/>
</dbReference>
<dbReference type="AlphaFoldDB" id="A0A9P0FGV0"/>
<dbReference type="Proteomes" id="UP001154078">
    <property type="component" value="Chromosome 3"/>
</dbReference>
<evidence type="ECO:0000256" key="1">
    <source>
        <dbReference type="SAM" id="MobiDB-lite"/>
    </source>
</evidence>
<accession>A0A9P0FGV0</accession>
<dbReference type="OrthoDB" id="6774547at2759"/>
<organism evidence="2 3">
    <name type="scientific">Brassicogethes aeneus</name>
    <name type="common">Rape pollen beetle</name>
    <name type="synonym">Meligethes aeneus</name>
    <dbReference type="NCBI Taxonomy" id="1431903"/>
    <lineage>
        <taxon>Eukaryota</taxon>
        <taxon>Metazoa</taxon>
        <taxon>Ecdysozoa</taxon>
        <taxon>Arthropoda</taxon>
        <taxon>Hexapoda</taxon>
        <taxon>Insecta</taxon>
        <taxon>Pterygota</taxon>
        <taxon>Neoptera</taxon>
        <taxon>Endopterygota</taxon>
        <taxon>Coleoptera</taxon>
        <taxon>Polyphaga</taxon>
        <taxon>Cucujiformia</taxon>
        <taxon>Nitidulidae</taxon>
        <taxon>Meligethinae</taxon>
        <taxon>Brassicogethes</taxon>
    </lineage>
</organism>
<sequence length="154" mass="18517">MEVQPPESNELEEEQAAATEPTLFDITPRLKAKKRLPKKLQRNEFKWKCYIRKLKYDKGEEYTSENSWLLIAEQLQCDGTKIFCNEFNIYFHKPRKERCDVCEEVKIKKQEEANTKEKEKHIKGKDKMRENRKNDKYDKKVVLCFDLENAPKQK</sequence>
<evidence type="ECO:0000313" key="2">
    <source>
        <dbReference type="EMBL" id="CAH0552837.1"/>
    </source>
</evidence>
<protein>
    <submittedName>
        <fullName evidence="2">Uncharacterized protein</fullName>
    </submittedName>
</protein>
<proteinExistence type="predicted"/>
<evidence type="ECO:0000313" key="3">
    <source>
        <dbReference type="Proteomes" id="UP001154078"/>
    </source>
</evidence>
<reference evidence="2" key="1">
    <citation type="submission" date="2021-12" db="EMBL/GenBank/DDBJ databases">
        <authorList>
            <person name="King R."/>
        </authorList>
    </citation>
    <scope>NUCLEOTIDE SEQUENCE</scope>
</reference>